<feature type="region of interest" description="Disordered" evidence="1">
    <location>
        <begin position="475"/>
        <end position="522"/>
    </location>
</feature>
<feature type="region of interest" description="Disordered" evidence="1">
    <location>
        <begin position="1036"/>
        <end position="1059"/>
    </location>
</feature>
<keyword evidence="2" id="KW-0812">Transmembrane</keyword>
<evidence type="ECO:0000256" key="2">
    <source>
        <dbReference type="SAM" id="Phobius"/>
    </source>
</evidence>
<organism evidence="3 4">
    <name type="scientific">Caenorhabditis briggsae</name>
    <dbReference type="NCBI Taxonomy" id="6238"/>
    <lineage>
        <taxon>Eukaryota</taxon>
        <taxon>Metazoa</taxon>
        <taxon>Ecdysozoa</taxon>
        <taxon>Nematoda</taxon>
        <taxon>Chromadorea</taxon>
        <taxon>Rhabditida</taxon>
        <taxon>Rhabditina</taxon>
        <taxon>Rhabditomorpha</taxon>
        <taxon>Rhabditoidea</taxon>
        <taxon>Rhabditidae</taxon>
        <taxon>Peloderinae</taxon>
        <taxon>Caenorhabditis</taxon>
    </lineage>
</organism>
<feature type="compositionally biased region" description="Low complexity" evidence="1">
    <location>
        <begin position="489"/>
        <end position="506"/>
    </location>
</feature>
<dbReference type="OMA" id="QDLEYGP"/>
<name>A8XJH0_CAEBR</name>
<keyword evidence="4" id="KW-1185">Reference proteome</keyword>
<dbReference type="InParanoid" id="A8XJH0"/>
<feature type="region of interest" description="Disordered" evidence="1">
    <location>
        <begin position="682"/>
        <end position="722"/>
    </location>
</feature>
<dbReference type="Proteomes" id="UP000008549">
    <property type="component" value="Unassembled WGS sequence"/>
</dbReference>
<dbReference type="CTD" id="8586352"/>
<dbReference type="KEGG" id="cbr:CBG_14189"/>
<feature type="region of interest" description="Disordered" evidence="1">
    <location>
        <begin position="763"/>
        <end position="785"/>
    </location>
</feature>
<feature type="region of interest" description="Disordered" evidence="1">
    <location>
        <begin position="48"/>
        <end position="82"/>
    </location>
</feature>
<dbReference type="EMBL" id="HE600983">
    <property type="protein sequence ID" value="CAP32795.2"/>
    <property type="molecule type" value="Genomic_DNA"/>
</dbReference>
<evidence type="ECO:0000313" key="4">
    <source>
        <dbReference type="Proteomes" id="UP000008549"/>
    </source>
</evidence>
<sequence length="1059" mass="119489">MNLRRHSLYLPDFWKPSDYAPSEYQNLDYPREPPPVSRRLGAAYVRSYSQRPDSTLKRRIARTQSERKPGNDNGYRPQRTGFEIPRIPEPLQKEVIYTNLPGSDHNLKWSMSLERKRSFNHHLPSEYENLSQFSYRPEHKSCSDLTQPFEMYKPTTISFSYHNLSQDLEYGPGIVEKLRAKFSKLSGAQKQQQQEKNVQAKKYSSCDDLLSESDAVNNVLKSNHAPVELQRRTSRSISDMLENEEIGTKPFAPRNVKLNEEEEAKSISQLRRRFEKNGEQVTKMRFARDPVQLITKFQPDHVDPWRSNTELNRTPITLTNSTFISHKPPPVQRPIEVQSQAQHHKTSNILNDADSNQGEPEFVQIARRLRRFQPEHTHDTPPSPATNAHIVINNNIHKPTSLPPTPTQTAPVRPATLCEFFFFFILFFHISPLFITLFISLFLAAMWQRRQPEVPQFSDAAKIIRENCDIAVLPPDPHSARVSKQPIPSIGSDISSSSGSSISGRSNTPSDASPPPEEPKSNVLETYAQFRKTIVDISSDRTSAVNSVKYDNPSPAIKSPITTNNLWKPTINSPSSMSSESSTVSSPAVSAAATASKLPFISRKVDDVGVKSMITSNVVSISVKAPVSNWIHSNYDKPEDTPTTPTTSESMRSTAPLKPPLTYSPSYTTTSLNSVSLSSKYVEEKSKTTSSHQQQQQQQPINSSLNGLLSPREKPYGDDVTILKSEPTNESQKLAEPTATNIIAHQVPIVAFVEPKNILKLLKDDSDTNSDGDSNDGNGSYDITPMRPNSLVFTRLANEEEMGGDGNVISRSLLSLVAEEDLPDFLVALNEKPIRYVVVEETEKPSTSSILRSRDVQKVEKAPKGTTRIRFCTENPMAYAYLDEYTATRSLSWDDGTVIEYSYFKDLEAAEEAALSHNDPTLALIEQWEQQIANDNIRPLTHDLAFSDSRIEPTTAVFFRQLQDVNQNQNAANNRNAIGNENRIANQIRNRAFDRAAGERENQEQPRISFLFRFFIGPQIIRYFRARREMYEARRQNHGLPPVRNQPSTSGIAPAARRN</sequence>
<dbReference type="AlphaFoldDB" id="A8XJH0"/>
<accession>A8XJH0</accession>
<feature type="compositionally biased region" description="Low complexity" evidence="1">
    <location>
        <begin position="660"/>
        <end position="669"/>
    </location>
</feature>
<proteinExistence type="predicted"/>
<dbReference type="HOGENOM" id="CLU_010560_0_0_1"/>
<keyword evidence="2" id="KW-1133">Transmembrane helix</keyword>
<dbReference type="FunCoup" id="A8XJH0">
    <property type="interactions" value="13"/>
</dbReference>
<keyword evidence="2" id="KW-0472">Membrane</keyword>
<reference evidence="3 4" key="2">
    <citation type="journal article" date="2011" name="PLoS Genet.">
        <title>Caenorhabditis briggsae recombinant inbred line genotypes reveal inter-strain incompatibility and the evolution of recombination.</title>
        <authorList>
            <person name="Ross J.A."/>
            <person name="Koboldt D.C."/>
            <person name="Staisch J.E."/>
            <person name="Chamberlin H.M."/>
            <person name="Gupta B.P."/>
            <person name="Miller R.D."/>
            <person name="Baird S.E."/>
            <person name="Haag E.S."/>
        </authorList>
    </citation>
    <scope>NUCLEOTIDE SEQUENCE [LARGE SCALE GENOMIC DNA]</scope>
    <source>
        <strain evidence="3 4">AF16</strain>
    </source>
</reference>
<feature type="transmembrane region" description="Helical" evidence="2">
    <location>
        <begin position="420"/>
        <end position="447"/>
    </location>
</feature>
<evidence type="ECO:0000256" key="1">
    <source>
        <dbReference type="SAM" id="MobiDB-lite"/>
    </source>
</evidence>
<protein>
    <submittedName>
        <fullName evidence="3">Protein CBG14189</fullName>
    </submittedName>
</protein>
<dbReference type="eggNOG" id="ENOG502TH4V">
    <property type="taxonomic scope" value="Eukaryota"/>
</dbReference>
<evidence type="ECO:0000313" key="3">
    <source>
        <dbReference type="EMBL" id="CAP32795.2"/>
    </source>
</evidence>
<dbReference type="RefSeq" id="XP_045095353.1">
    <property type="nucleotide sequence ID" value="XM_045239471.1"/>
</dbReference>
<dbReference type="GeneID" id="8586352"/>
<gene>
    <name evidence="3" type="ORF">CBG14189</name>
    <name evidence="3" type="ORF">CBG_14189</name>
</gene>
<reference evidence="3 4" key="1">
    <citation type="journal article" date="2003" name="PLoS Biol.">
        <title>The genome sequence of Caenorhabditis briggsae: a platform for comparative genomics.</title>
        <authorList>
            <person name="Stein L.D."/>
            <person name="Bao Z."/>
            <person name="Blasiar D."/>
            <person name="Blumenthal T."/>
            <person name="Brent M.R."/>
            <person name="Chen N."/>
            <person name="Chinwalla A."/>
            <person name="Clarke L."/>
            <person name="Clee C."/>
            <person name="Coghlan A."/>
            <person name="Coulson A."/>
            <person name="D'Eustachio P."/>
            <person name="Fitch D.H."/>
            <person name="Fulton L.A."/>
            <person name="Fulton R.E."/>
            <person name="Griffiths-Jones S."/>
            <person name="Harris T.W."/>
            <person name="Hillier L.W."/>
            <person name="Kamath R."/>
            <person name="Kuwabara P.E."/>
            <person name="Mardis E.R."/>
            <person name="Marra M.A."/>
            <person name="Miner T.L."/>
            <person name="Minx P."/>
            <person name="Mullikin J.C."/>
            <person name="Plumb R.W."/>
            <person name="Rogers J."/>
            <person name="Schein J.E."/>
            <person name="Sohrmann M."/>
            <person name="Spieth J."/>
            <person name="Stajich J.E."/>
            <person name="Wei C."/>
            <person name="Willey D."/>
            <person name="Wilson R.K."/>
            <person name="Durbin R."/>
            <person name="Waterston R.H."/>
        </authorList>
    </citation>
    <scope>NUCLEOTIDE SEQUENCE [LARGE SCALE GENOMIC DNA]</scope>
    <source>
        <strain evidence="3 4">AF16</strain>
    </source>
</reference>
<feature type="region of interest" description="Disordered" evidence="1">
    <location>
        <begin position="631"/>
        <end position="669"/>
    </location>
</feature>